<comment type="caution">
    <text evidence="1">The sequence shown here is derived from an EMBL/GenBank/DDBJ whole genome shotgun (WGS) entry which is preliminary data.</text>
</comment>
<sequence>MTRPPIVRRTGDRLLVDRASLAKLTGRSARTIRGACPVAARDRSGRPLYDAEQCGQILAATRRRHPRLTDAGLGV</sequence>
<name>A0ABV4CFW5_9PSEU</name>
<reference evidence="1 2" key="1">
    <citation type="submission" date="2024-08" db="EMBL/GenBank/DDBJ databases">
        <title>Genome mining of Saccharopolyspora cebuensis PGLac3 from Nigerian medicinal plant.</title>
        <authorList>
            <person name="Ezeobiora C.E."/>
            <person name="Igbokwe N.H."/>
            <person name="Amin D.H."/>
            <person name="Mendie U.E."/>
        </authorList>
    </citation>
    <scope>NUCLEOTIDE SEQUENCE [LARGE SCALE GENOMIC DNA]</scope>
    <source>
        <strain evidence="1 2">PGLac3</strain>
    </source>
</reference>
<accession>A0ABV4CFW5</accession>
<gene>
    <name evidence="1" type="ORF">AB8O55_11345</name>
</gene>
<dbReference type="RefSeq" id="WP_345363198.1">
    <property type="nucleotide sequence ID" value="NZ_BAABII010000009.1"/>
</dbReference>
<protein>
    <recommendedName>
        <fullName evidence="3">MerR HTH family regulatory protein</fullName>
    </recommendedName>
</protein>
<evidence type="ECO:0008006" key="3">
    <source>
        <dbReference type="Google" id="ProtNLM"/>
    </source>
</evidence>
<evidence type="ECO:0000313" key="2">
    <source>
        <dbReference type="Proteomes" id="UP001564626"/>
    </source>
</evidence>
<dbReference type="Proteomes" id="UP001564626">
    <property type="component" value="Unassembled WGS sequence"/>
</dbReference>
<proteinExistence type="predicted"/>
<organism evidence="1 2">
    <name type="scientific">Saccharopolyspora cebuensis</name>
    <dbReference type="NCBI Taxonomy" id="418759"/>
    <lineage>
        <taxon>Bacteria</taxon>
        <taxon>Bacillati</taxon>
        <taxon>Actinomycetota</taxon>
        <taxon>Actinomycetes</taxon>
        <taxon>Pseudonocardiales</taxon>
        <taxon>Pseudonocardiaceae</taxon>
        <taxon>Saccharopolyspora</taxon>
    </lineage>
</organism>
<evidence type="ECO:0000313" key="1">
    <source>
        <dbReference type="EMBL" id="MEY8039992.1"/>
    </source>
</evidence>
<keyword evidence="2" id="KW-1185">Reference proteome</keyword>
<dbReference type="EMBL" id="JBGEHV010000016">
    <property type="protein sequence ID" value="MEY8039992.1"/>
    <property type="molecule type" value="Genomic_DNA"/>
</dbReference>